<gene>
    <name evidence="2" type="ORF">GSOID_T00017716001</name>
</gene>
<dbReference type="EMBL" id="FN653023">
    <property type="protein sequence ID" value="CBY18081.1"/>
    <property type="molecule type" value="Genomic_DNA"/>
</dbReference>
<proteinExistence type="predicted"/>
<protein>
    <submittedName>
        <fullName evidence="2">Uncharacterized protein</fullName>
    </submittedName>
</protein>
<evidence type="ECO:0000256" key="1">
    <source>
        <dbReference type="SAM" id="MobiDB-lite"/>
    </source>
</evidence>
<organism evidence="2">
    <name type="scientific">Oikopleura dioica</name>
    <name type="common">Tunicate</name>
    <dbReference type="NCBI Taxonomy" id="34765"/>
    <lineage>
        <taxon>Eukaryota</taxon>
        <taxon>Metazoa</taxon>
        <taxon>Chordata</taxon>
        <taxon>Tunicata</taxon>
        <taxon>Appendicularia</taxon>
        <taxon>Copelata</taxon>
        <taxon>Oikopleuridae</taxon>
        <taxon>Oikopleura</taxon>
    </lineage>
</organism>
<dbReference type="InParanoid" id="E4X377"/>
<dbReference type="Proteomes" id="UP000001307">
    <property type="component" value="Unassembled WGS sequence"/>
</dbReference>
<evidence type="ECO:0000313" key="3">
    <source>
        <dbReference type="Proteomes" id="UP000001307"/>
    </source>
</evidence>
<name>E4X377_OIKDI</name>
<reference evidence="2" key="1">
    <citation type="journal article" date="2010" name="Science">
        <title>Plasticity of animal genome architecture unmasked by rapid evolution of a pelagic tunicate.</title>
        <authorList>
            <person name="Denoeud F."/>
            <person name="Henriet S."/>
            <person name="Mungpakdee S."/>
            <person name="Aury J.M."/>
            <person name="Da Silva C."/>
            <person name="Brinkmann H."/>
            <person name="Mikhaleva J."/>
            <person name="Olsen L.C."/>
            <person name="Jubin C."/>
            <person name="Canestro C."/>
            <person name="Bouquet J.M."/>
            <person name="Danks G."/>
            <person name="Poulain J."/>
            <person name="Campsteijn C."/>
            <person name="Adamski M."/>
            <person name="Cross I."/>
            <person name="Yadetie F."/>
            <person name="Muffato M."/>
            <person name="Louis A."/>
            <person name="Butcher S."/>
            <person name="Tsagkogeorga G."/>
            <person name="Konrad A."/>
            <person name="Singh S."/>
            <person name="Jensen M.F."/>
            <person name="Cong E.H."/>
            <person name="Eikeseth-Otteraa H."/>
            <person name="Noel B."/>
            <person name="Anthouard V."/>
            <person name="Porcel B.M."/>
            <person name="Kachouri-Lafond R."/>
            <person name="Nishino A."/>
            <person name="Ugolini M."/>
            <person name="Chourrout P."/>
            <person name="Nishida H."/>
            <person name="Aasland R."/>
            <person name="Huzurbazar S."/>
            <person name="Westhof E."/>
            <person name="Delsuc F."/>
            <person name="Lehrach H."/>
            <person name="Reinhardt R."/>
            <person name="Weissenbach J."/>
            <person name="Roy S.W."/>
            <person name="Artiguenave F."/>
            <person name="Postlethwait J.H."/>
            <person name="Manak J.R."/>
            <person name="Thompson E.M."/>
            <person name="Jaillon O."/>
            <person name="Du Pasquier L."/>
            <person name="Boudinot P."/>
            <person name="Liberles D.A."/>
            <person name="Volff J.N."/>
            <person name="Philippe H."/>
            <person name="Lenhard B."/>
            <person name="Roest Crollius H."/>
            <person name="Wincker P."/>
            <person name="Chourrout D."/>
        </authorList>
    </citation>
    <scope>NUCLEOTIDE SEQUENCE [LARGE SCALE GENOMIC DNA]</scope>
</reference>
<sequence>MNNISSVKVHLHCRPFDKLQALHNRSTSFNRQIFAFVVTNEARKQAPDLRAAFSIPWRWRSTRPRAQPLFKTEIKLCDSKICSTRVSSPQRETLNFMAQKTANSLSSPKKGPIPKSHKKTNFPPETVRSVRPAPSSSDRSHRNSFFPVQSIKGSSGIELRTKVYLDVLFLLFLNLRPPESRSTLFRAATEPVPQVGIPTW</sequence>
<evidence type="ECO:0000313" key="2">
    <source>
        <dbReference type="EMBL" id="CBY18081.1"/>
    </source>
</evidence>
<dbReference type="AlphaFoldDB" id="E4X377"/>
<keyword evidence="3" id="KW-1185">Reference proteome</keyword>
<accession>E4X377</accession>
<feature type="region of interest" description="Disordered" evidence="1">
    <location>
        <begin position="101"/>
        <end position="144"/>
    </location>
</feature>